<comment type="caution">
    <text evidence="1">The sequence shown here is derived from an EMBL/GenBank/DDBJ whole genome shotgun (WGS) entry which is preliminary data.</text>
</comment>
<dbReference type="EMBL" id="QXTE01000205">
    <property type="protein sequence ID" value="TFK01932.1"/>
    <property type="molecule type" value="Genomic_DNA"/>
</dbReference>
<evidence type="ECO:0000313" key="2">
    <source>
        <dbReference type="Proteomes" id="UP000297703"/>
    </source>
</evidence>
<dbReference type="Proteomes" id="UP000297703">
    <property type="component" value="Unassembled WGS sequence"/>
</dbReference>
<reference evidence="1 2" key="2">
    <citation type="submission" date="2019-04" db="EMBL/GenBank/DDBJ databases">
        <title>The genome sequence of big-headed turtle.</title>
        <authorList>
            <person name="Gong S."/>
        </authorList>
    </citation>
    <scope>NUCLEOTIDE SEQUENCE [LARGE SCALE GENOMIC DNA]</scope>
    <source>
        <strain evidence="1">DO16091913</strain>
        <tissue evidence="1">Muscle</tissue>
    </source>
</reference>
<gene>
    <name evidence="1" type="ORF">DR999_PMT15829</name>
</gene>
<proteinExistence type="predicted"/>
<dbReference type="AlphaFoldDB" id="A0A4D9E130"/>
<accession>A0A4D9E130</accession>
<keyword evidence="2" id="KW-1185">Reference proteome</keyword>
<name>A0A4D9E130_9SAUR</name>
<organism evidence="1 2">
    <name type="scientific">Platysternon megacephalum</name>
    <name type="common">big-headed turtle</name>
    <dbReference type="NCBI Taxonomy" id="55544"/>
    <lineage>
        <taxon>Eukaryota</taxon>
        <taxon>Metazoa</taxon>
        <taxon>Chordata</taxon>
        <taxon>Craniata</taxon>
        <taxon>Vertebrata</taxon>
        <taxon>Euteleostomi</taxon>
        <taxon>Archelosauria</taxon>
        <taxon>Testudinata</taxon>
        <taxon>Testudines</taxon>
        <taxon>Cryptodira</taxon>
        <taxon>Durocryptodira</taxon>
        <taxon>Testudinoidea</taxon>
        <taxon>Platysternidae</taxon>
        <taxon>Platysternon</taxon>
    </lineage>
</organism>
<sequence>MAGSTHCVGSGYALPGLSRTASPAGIRLPVRGAPSCLEQAQGSLCLTDKRAPMILSIANKMDPQWRGTPWHKGSTCPLGSHVWLEVRICPGPPCLGATEGASEPLQEKARSLIAGGTDSTDGCASGLVGGMGELLSPRDILLPPLTMSWDIDGPDRSGECL</sequence>
<reference evidence="1 2" key="1">
    <citation type="submission" date="2019-04" db="EMBL/GenBank/DDBJ databases">
        <title>Draft genome of the big-headed turtle Platysternon megacephalum.</title>
        <authorList>
            <person name="Gong S."/>
        </authorList>
    </citation>
    <scope>NUCLEOTIDE SEQUENCE [LARGE SCALE GENOMIC DNA]</scope>
    <source>
        <strain evidence="1">DO16091913</strain>
        <tissue evidence="1">Muscle</tissue>
    </source>
</reference>
<protein>
    <submittedName>
        <fullName evidence="1">Rab11 family-interacting protein 2</fullName>
    </submittedName>
</protein>
<evidence type="ECO:0000313" key="1">
    <source>
        <dbReference type="EMBL" id="TFK01932.1"/>
    </source>
</evidence>